<evidence type="ECO:0000256" key="1">
    <source>
        <dbReference type="SAM" id="MobiDB-lite"/>
    </source>
</evidence>
<organism evidence="2">
    <name type="scientific">Taenia asiatica</name>
    <name type="common">Asian tapeworm</name>
    <dbReference type="NCBI Taxonomy" id="60517"/>
    <lineage>
        <taxon>Eukaryota</taxon>
        <taxon>Metazoa</taxon>
        <taxon>Spiralia</taxon>
        <taxon>Lophotrochozoa</taxon>
        <taxon>Platyhelminthes</taxon>
        <taxon>Cestoda</taxon>
        <taxon>Eucestoda</taxon>
        <taxon>Cyclophyllidea</taxon>
        <taxon>Taeniidae</taxon>
        <taxon>Taenia</taxon>
    </lineage>
</organism>
<proteinExistence type="predicted"/>
<accession>A0A0R3WCN8</accession>
<name>A0A0R3WCN8_TAEAS</name>
<feature type="region of interest" description="Disordered" evidence="1">
    <location>
        <begin position="25"/>
        <end position="65"/>
    </location>
</feature>
<sequence>LPSALAQPCLRNESIYICALPDAYSTRSGGHSTPSFHPRQRKSTMQETVSTSSTPPTFSPPKPPTTMCQFKVTAPPRPFVETNQPLFYSITLHSPNS</sequence>
<reference evidence="2" key="1">
    <citation type="submission" date="2017-02" db="UniProtKB">
        <authorList>
            <consortium name="WormBaseParasite"/>
        </authorList>
    </citation>
    <scope>IDENTIFICATION</scope>
</reference>
<dbReference type="AlphaFoldDB" id="A0A0R3WCN8"/>
<evidence type="ECO:0000313" key="2">
    <source>
        <dbReference type="WBParaSite" id="TASK_0000848001-mRNA-1"/>
    </source>
</evidence>
<dbReference type="WBParaSite" id="TASK_0000848001-mRNA-1">
    <property type="protein sequence ID" value="TASK_0000848001-mRNA-1"/>
    <property type="gene ID" value="TASK_0000848001"/>
</dbReference>
<protein>
    <submittedName>
        <fullName evidence="2">Ovule protein</fullName>
    </submittedName>
</protein>
<feature type="compositionally biased region" description="Polar residues" evidence="1">
    <location>
        <begin position="25"/>
        <end position="35"/>
    </location>
</feature>